<dbReference type="PANTHER" id="PTHR43808:SF31">
    <property type="entry name" value="N-ACETYL-L-CITRULLINE DEACETYLASE"/>
    <property type="match status" value="1"/>
</dbReference>
<dbReference type="Pfam" id="PF01546">
    <property type="entry name" value="Peptidase_M20"/>
    <property type="match status" value="1"/>
</dbReference>
<dbReference type="GO" id="GO:0006526">
    <property type="term" value="P:L-arginine biosynthetic process"/>
    <property type="evidence" value="ECO:0007669"/>
    <property type="project" value="TreeGrafter"/>
</dbReference>
<evidence type="ECO:0000259" key="3">
    <source>
        <dbReference type="Pfam" id="PF07687"/>
    </source>
</evidence>
<name>U5KM35_9TRYP</name>
<feature type="domain" description="Peptidase M20 dimerisation" evidence="3">
    <location>
        <begin position="179"/>
        <end position="288"/>
    </location>
</feature>
<protein>
    <submittedName>
        <fullName evidence="4">Acetylornithine deacetylase</fullName>
        <ecNumber evidence="4">3.5.1.16</ecNumber>
    </submittedName>
</protein>
<dbReference type="PANTHER" id="PTHR43808">
    <property type="entry name" value="ACETYLORNITHINE DEACETYLASE"/>
    <property type="match status" value="1"/>
</dbReference>
<evidence type="ECO:0000256" key="1">
    <source>
        <dbReference type="ARBA" id="ARBA00022723"/>
    </source>
</evidence>
<dbReference type="InterPro" id="IPR002933">
    <property type="entry name" value="Peptidase_M20"/>
</dbReference>
<dbReference type="AlphaFoldDB" id="U5KM35"/>
<dbReference type="GO" id="GO:0046872">
    <property type="term" value="F:metal ion binding"/>
    <property type="evidence" value="ECO:0007669"/>
    <property type="project" value="UniProtKB-KW"/>
</dbReference>
<keyword evidence="1" id="KW-0479">Metal-binding</keyword>
<proteinExistence type="predicted"/>
<dbReference type="Gene3D" id="3.30.70.360">
    <property type="match status" value="1"/>
</dbReference>
<dbReference type="Gene3D" id="3.40.630.10">
    <property type="entry name" value="Zn peptidases"/>
    <property type="match status" value="1"/>
</dbReference>
<dbReference type="GO" id="GO:0008777">
    <property type="term" value="F:acetylornithine deacetylase activity"/>
    <property type="evidence" value="ECO:0007669"/>
    <property type="project" value="UniProtKB-EC"/>
</dbReference>
<keyword evidence="2 4" id="KW-0378">Hydrolase</keyword>
<dbReference type="InterPro" id="IPR011650">
    <property type="entry name" value="Peptidase_M20_dimer"/>
</dbReference>
<dbReference type="InterPro" id="IPR050072">
    <property type="entry name" value="Peptidase_M20A"/>
</dbReference>
<dbReference type="InterPro" id="IPR036264">
    <property type="entry name" value="Bact_exopeptidase_dim_dom"/>
</dbReference>
<dbReference type="Pfam" id="PF07687">
    <property type="entry name" value="M20_dimer"/>
    <property type="match status" value="1"/>
</dbReference>
<dbReference type="SUPFAM" id="SSF53187">
    <property type="entry name" value="Zn-dependent exopeptidases"/>
    <property type="match status" value="1"/>
</dbReference>
<dbReference type="NCBIfam" id="NF005710">
    <property type="entry name" value="PRK07522.1"/>
    <property type="match status" value="1"/>
</dbReference>
<sequence length="402" mass="44221">MTESFPTDYRGWLAKLVSFNTVSSNTNLPLVYDVRDYLKTVGIEAVLVYNPEKTKANLWATLPGEGGNTKGGLILSGHTDVVPVEGQEWDSDPFKTVEKDGKIFGRGTCDMKGFIAVVLALTPTFLKMKRSKPVHYAFSFDEELGCKGVPFLLDYLKENNFSADCCVVGEPTDMKVITGNKAAYGWSVDVHGKPIHTSLALMNTSCNAIEHAAKIIVKIRETALNLRDHGTQDIEYSCPFNCMSTVIIGGGNAFNIVPELCRFNFGMRVLDRKVAERVQSNLQTFIEESILPEMKKEYKDAKVELKCVSESIPFEADESAAITKHARKLVKDAEIHKMGALTEAGYFQAAIATPSIILGPGSLENCAHKPNEFVPVAELDQCTKVLIDLAEIFTGEGSVHRL</sequence>
<reference evidence="4" key="1">
    <citation type="submission" date="2013-02" db="EMBL/GenBank/DDBJ databases">
        <title>Genomic Cooperation Between Trypanosomatids and Their Bacterial Endosymbionts in the Synthesis of Essential Amino Acids Heavily Influenced by Multiple Lateral Gene Transfer Events.</title>
        <authorList>
            <person name="Alves J.M.P."/>
            <person name="Klein C."/>
            <person name="Maia da Silva F."/>
            <person name="Costa Martins A.G."/>
            <person name="Serrano M.G."/>
            <person name="Buck G.A."/>
            <person name="Vasconcelos A.T.R."/>
            <person name="France-Sagot M."/>
            <person name="Teixeira M.M.G."/>
            <person name="Motta M.C.M."/>
            <person name="Camargo E.P."/>
        </authorList>
    </citation>
    <scope>NUCLEOTIDE SEQUENCE</scope>
</reference>
<dbReference type="EC" id="3.5.1.16" evidence="4"/>
<dbReference type="SUPFAM" id="SSF55031">
    <property type="entry name" value="Bacterial exopeptidase dimerisation domain"/>
    <property type="match status" value="1"/>
</dbReference>
<dbReference type="CDD" id="cd03894">
    <property type="entry name" value="M20_ArgE"/>
    <property type="match status" value="1"/>
</dbReference>
<organism evidence="4">
    <name type="scientific">Angomonas desouzai</name>
    <dbReference type="NCBI Taxonomy" id="59800"/>
    <lineage>
        <taxon>Eukaryota</taxon>
        <taxon>Discoba</taxon>
        <taxon>Euglenozoa</taxon>
        <taxon>Kinetoplastea</taxon>
        <taxon>Metakinetoplastina</taxon>
        <taxon>Trypanosomatida</taxon>
        <taxon>Trypanosomatidae</taxon>
        <taxon>Strigomonadinae</taxon>
        <taxon>Angomonas</taxon>
    </lineage>
</organism>
<accession>U5KM35</accession>
<evidence type="ECO:0000313" key="4">
    <source>
        <dbReference type="EMBL" id="AGT02770.1"/>
    </source>
</evidence>
<dbReference type="EMBL" id="KC584042">
    <property type="protein sequence ID" value="AGT02770.1"/>
    <property type="molecule type" value="Genomic_DNA"/>
</dbReference>
<evidence type="ECO:0000256" key="2">
    <source>
        <dbReference type="ARBA" id="ARBA00022801"/>
    </source>
</evidence>